<feature type="transmembrane region" description="Helical" evidence="3">
    <location>
        <begin position="163"/>
        <end position="182"/>
    </location>
</feature>
<feature type="transmembrane region" description="Helical" evidence="3">
    <location>
        <begin position="137"/>
        <end position="157"/>
    </location>
</feature>
<keyword evidence="3" id="KW-1133">Transmembrane helix</keyword>
<proteinExistence type="inferred from homology"/>
<dbReference type="GeneID" id="116190078"/>
<feature type="compositionally biased region" description="Polar residues" evidence="2">
    <location>
        <begin position="247"/>
        <end position="266"/>
    </location>
</feature>
<keyword evidence="1" id="KW-0349">Heme</keyword>
<dbReference type="GO" id="GO:0006123">
    <property type="term" value="P:mitochondrial electron transport, cytochrome c to oxygen"/>
    <property type="evidence" value="ECO:0007669"/>
    <property type="project" value="TreeGrafter"/>
</dbReference>
<dbReference type="InterPro" id="IPR000883">
    <property type="entry name" value="Cyt_C_Oxase_1"/>
</dbReference>
<dbReference type="GO" id="GO:0005743">
    <property type="term" value="C:mitochondrial inner membrane"/>
    <property type="evidence" value="ECO:0007669"/>
    <property type="project" value="UniProtKB-SubCell"/>
</dbReference>
<dbReference type="Pfam" id="PF00115">
    <property type="entry name" value="COX1"/>
    <property type="match status" value="1"/>
</dbReference>
<evidence type="ECO:0000256" key="3">
    <source>
        <dbReference type="SAM" id="Phobius"/>
    </source>
</evidence>
<keyword evidence="1" id="KW-0408">Iron</keyword>
<feature type="domain" description="Cytochrome oxidase subunit I profile" evidence="4">
    <location>
        <begin position="1"/>
        <end position="216"/>
    </location>
</feature>
<keyword evidence="5" id="KW-1185">Reference proteome</keyword>
<name>A0A6P8C1F7_PUNGR</name>
<keyword evidence="1" id="KW-0496">Mitochondrion</keyword>
<comment type="catalytic activity">
    <reaction evidence="1">
        <text>4 Fe(II)-[cytochrome c] + O2 + 8 H(+)(in) = 4 Fe(III)-[cytochrome c] + 2 H2O + 4 H(+)(out)</text>
        <dbReference type="Rhea" id="RHEA:11436"/>
        <dbReference type="Rhea" id="RHEA-COMP:10350"/>
        <dbReference type="Rhea" id="RHEA-COMP:14399"/>
        <dbReference type="ChEBI" id="CHEBI:15377"/>
        <dbReference type="ChEBI" id="CHEBI:15378"/>
        <dbReference type="ChEBI" id="CHEBI:15379"/>
        <dbReference type="ChEBI" id="CHEBI:29033"/>
        <dbReference type="ChEBI" id="CHEBI:29034"/>
        <dbReference type="EC" id="7.1.1.9"/>
    </reaction>
</comment>
<reference evidence="6" key="2">
    <citation type="submission" date="2025-08" db="UniProtKB">
        <authorList>
            <consortium name="RefSeq"/>
        </authorList>
    </citation>
    <scope>IDENTIFICATION</scope>
    <source>
        <tissue evidence="6">Leaf</tissue>
    </source>
</reference>
<dbReference type="EC" id="7.1.1.9" evidence="1"/>
<dbReference type="PRINTS" id="PR01165">
    <property type="entry name" value="CYCOXIDASEI"/>
</dbReference>
<accession>A0A6P8C1F7</accession>
<feature type="transmembrane region" description="Helical" evidence="3">
    <location>
        <begin position="20"/>
        <end position="38"/>
    </location>
</feature>
<dbReference type="InterPro" id="IPR036927">
    <property type="entry name" value="Cyt_c_oxase-like_su1_sf"/>
</dbReference>
<dbReference type="PROSITE" id="PS50855">
    <property type="entry name" value="COX1"/>
    <property type="match status" value="1"/>
</dbReference>
<dbReference type="PANTHER" id="PTHR10422">
    <property type="entry name" value="CYTOCHROME C OXIDASE SUBUNIT 1"/>
    <property type="match status" value="1"/>
</dbReference>
<comment type="similarity">
    <text evidence="1">Belongs to the heme-copper respiratory oxidase family.</text>
</comment>
<evidence type="ECO:0000313" key="5">
    <source>
        <dbReference type="Proteomes" id="UP000515151"/>
    </source>
</evidence>
<dbReference type="SUPFAM" id="SSF81442">
    <property type="entry name" value="Cytochrome c oxidase subunit I-like"/>
    <property type="match status" value="1"/>
</dbReference>
<keyword evidence="1 3" id="KW-0472">Membrane</keyword>
<evidence type="ECO:0000256" key="2">
    <source>
        <dbReference type="SAM" id="MobiDB-lite"/>
    </source>
</evidence>
<dbReference type="Gene3D" id="1.20.210.10">
    <property type="entry name" value="Cytochrome c oxidase-like, subunit I domain"/>
    <property type="match status" value="1"/>
</dbReference>
<comment type="pathway">
    <text evidence="1">Energy metabolism; oxidative phosphorylation.</text>
</comment>
<dbReference type="InterPro" id="IPR023616">
    <property type="entry name" value="Cyt_c_oxase-like_su1_dom"/>
</dbReference>
<dbReference type="RefSeq" id="XP_031375601.1">
    <property type="nucleotide sequence ID" value="XM_031519741.1"/>
</dbReference>
<reference evidence="5" key="1">
    <citation type="journal article" date="2020" name="Plant Biotechnol. J.">
        <title>The pomegranate (Punica granatum L.) draft genome dissects genetic divergence between soft- and hard-seeded cultivars.</title>
        <authorList>
            <person name="Luo X."/>
            <person name="Li H."/>
            <person name="Wu Z."/>
            <person name="Yao W."/>
            <person name="Zhao P."/>
            <person name="Cao D."/>
            <person name="Yu H."/>
            <person name="Li K."/>
            <person name="Poudel K."/>
            <person name="Zhao D."/>
            <person name="Zhang F."/>
            <person name="Xia X."/>
            <person name="Chen L."/>
            <person name="Wang Q."/>
            <person name="Jing D."/>
            <person name="Cao S."/>
        </authorList>
    </citation>
    <scope>NUCLEOTIDE SEQUENCE [LARGE SCALE GENOMIC DNA]</scope>
    <source>
        <strain evidence="5">cv. Tunisia</strain>
    </source>
</reference>
<keyword evidence="1" id="KW-0249">Electron transport</keyword>
<dbReference type="GO" id="GO:0046872">
    <property type="term" value="F:metal ion binding"/>
    <property type="evidence" value="ECO:0007669"/>
    <property type="project" value="UniProtKB-KW"/>
</dbReference>
<keyword evidence="1" id="KW-0186">Copper</keyword>
<dbReference type="GO" id="GO:0020037">
    <property type="term" value="F:heme binding"/>
    <property type="evidence" value="ECO:0007669"/>
    <property type="project" value="InterPro"/>
</dbReference>
<gene>
    <name evidence="6" type="primary">LOC116190078</name>
</gene>
<dbReference type="GO" id="GO:0004129">
    <property type="term" value="F:cytochrome-c oxidase activity"/>
    <property type="evidence" value="ECO:0007669"/>
    <property type="project" value="UniProtKB-EC"/>
</dbReference>
<protein>
    <recommendedName>
        <fullName evidence="1">Cytochrome c oxidase subunit 1</fullName>
        <ecNumber evidence="1">7.1.1.9</ecNumber>
    </recommendedName>
</protein>
<dbReference type="Proteomes" id="UP000515151">
    <property type="component" value="Unplaced"/>
</dbReference>
<feature type="region of interest" description="Disordered" evidence="2">
    <location>
        <begin position="237"/>
        <end position="279"/>
    </location>
</feature>
<keyword evidence="1" id="KW-0679">Respiratory chain</keyword>
<evidence type="ECO:0000259" key="4">
    <source>
        <dbReference type="PROSITE" id="PS50855"/>
    </source>
</evidence>
<dbReference type="AlphaFoldDB" id="A0A6P8C1F7"/>
<feature type="transmembrane region" description="Helical" evidence="3">
    <location>
        <begin position="99"/>
        <end position="116"/>
    </location>
</feature>
<keyword evidence="1" id="KW-0479">Metal-binding</keyword>
<feature type="transmembrane region" description="Helical" evidence="3">
    <location>
        <begin position="194"/>
        <end position="216"/>
    </location>
</feature>
<comment type="function">
    <text evidence="1">Component of the cytochrome c oxidase, the last enzyme in the mitochondrial electron transport chain which drives oxidative phosphorylation. The respiratory chain contains 3 multisubunit complexes succinate dehydrogenase (complex II, CII), ubiquinol-cytochrome c oxidoreductase (cytochrome b-c1 complex, complex III, CIII) and cytochrome c oxidase (complex IV, CIV), that cooperate to transfer electrons derived from NADH and succinate to molecular oxygen, creating an electrochemical gradient over the inner membrane that drives transmembrane transport and the ATP synthase. Cytochrome c oxidase is the component of the respiratory chain that catalyzes the reduction of oxygen to water. Electrons originating from reduced cytochrome c in the intermembrane space (IMS) are transferred via the dinuclear copper A center (CU(A)) of subunit 2 and heme A of subunit 1 to the active site in subunit 1, a binuclear center (BNC) formed by heme A3 and copper B (CU(B)). The BNC reduces molecular oxygen to 2 water molecules using 4 electrons from cytochrome c in the IMS and 4 protons from the mitochondrial matrix.</text>
</comment>
<evidence type="ECO:0000313" key="6">
    <source>
        <dbReference type="RefSeq" id="XP_031375601.1"/>
    </source>
</evidence>
<sequence>MTNPVRWLFSTNHKDIGTLYFIFGAIAGVMGTCFSVLIRMELARPGDQILGGNHQLYNVLITAHAFLMIFFMVMPAMIGGSGNWSVPILIGAPDMAFPRLNNISFWLLPPPMSIHIHKKITNKPRIISQTKRSEKAVQWLIASLSSLLGSSVAGFFGRFEVLRYLRVSGITGLILWWEMLAFNIKKRLPLRVSLFLKLFLTLLFYKLLFASGYLLMDELGKAVSQFYPSEGMFSSGGSSMPPSGPSDPTSWVLTSADQGEGPSSVQNPGGNGAGDGAGPSNQPAFVRNLSLESSIRNRVACLERDHSPFLFEEQRGKYWNLFVSNTGEASSQEEYNVILATENTYLEICERRHECYTIFEELLAAHPSLAEKACYSPQETFIDFFTEKRDELEGVVGLSLNQRDRLEFAFLGHVKEDLQERGANSIYIKLLLGSE</sequence>
<dbReference type="OrthoDB" id="1938839at2759"/>
<keyword evidence="1" id="KW-0813">Transport</keyword>
<dbReference type="UniPathway" id="UPA00705"/>
<comment type="subcellular location">
    <subcellularLocation>
        <location evidence="1">Mitochondrion inner membrane</location>
        <topology evidence="1">Multi-pass membrane protein</topology>
    </subcellularLocation>
</comment>
<organism evidence="5 6">
    <name type="scientific">Punica granatum</name>
    <name type="common">Pomegranate</name>
    <dbReference type="NCBI Taxonomy" id="22663"/>
    <lineage>
        <taxon>Eukaryota</taxon>
        <taxon>Viridiplantae</taxon>
        <taxon>Streptophyta</taxon>
        <taxon>Embryophyta</taxon>
        <taxon>Tracheophyta</taxon>
        <taxon>Spermatophyta</taxon>
        <taxon>Magnoliopsida</taxon>
        <taxon>eudicotyledons</taxon>
        <taxon>Gunneridae</taxon>
        <taxon>Pentapetalae</taxon>
        <taxon>rosids</taxon>
        <taxon>malvids</taxon>
        <taxon>Myrtales</taxon>
        <taxon>Lythraceae</taxon>
        <taxon>Punica</taxon>
    </lineage>
</organism>
<keyword evidence="1" id="KW-0999">Mitochondrion inner membrane</keyword>
<dbReference type="PANTHER" id="PTHR10422:SF18">
    <property type="entry name" value="CYTOCHROME C OXIDASE SUBUNIT 1"/>
    <property type="match status" value="1"/>
</dbReference>
<evidence type="ECO:0000256" key="1">
    <source>
        <dbReference type="RuleBase" id="RU000369"/>
    </source>
</evidence>
<dbReference type="GO" id="GO:0015990">
    <property type="term" value="P:electron transport coupled proton transport"/>
    <property type="evidence" value="ECO:0007669"/>
    <property type="project" value="TreeGrafter"/>
</dbReference>
<keyword evidence="1 3" id="KW-0812">Transmembrane</keyword>
<feature type="transmembrane region" description="Helical" evidence="3">
    <location>
        <begin position="59"/>
        <end position="79"/>
    </location>
</feature>